<evidence type="ECO:0008006" key="4">
    <source>
        <dbReference type="Google" id="ProtNLM"/>
    </source>
</evidence>
<dbReference type="Proteomes" id="UP000800038">
    <property type="component" value="Unassembled WGS sequence"/>
</dbReference>
<protein>
    <recommendedName>
        <fullName evidence="4">Chitin-binding type-4 domain-containing protein</fullName>
    </recommendedName>
</protein>
<evidence type="ECO:0000313" key="2">
    <source>
        <dbReference type="EMBL" id="KAF1943095.1"/>
    </source>
</evidence>
<keyword evidence="3" id="KW-1185">Reference proteome</keyword>
<dbReference type="PANTHER" id="PTHR36182:SF1">
    <property type="entry name" value="PROTEIN, PUTATIVE (AFU_ORTHOLOGUE AFUA_6G10930)-RELATED"/>
    <property type="match status" value="1"/>
</dbReference>
<reference evidence="2" key="1">
    <citation type="journal article" date="2020" name="Stud. Mycol.">
        <title>101 Dothideomycetes genomes: a test case for predicting lifestyles and emergence of pathogens.</title>
        <authorList>
            <person name="Haridas S."/>
            <person name="Albert R."/>
            <person name="Binder M."/>
            <person name="Bloem J."/>
            <person name="Labutti K."/>
            <person name="Salamov A."/>
            <person name="Andreopoulos B."/>
            <person name="Baker S."/>
            <person name="Barry K."/>
            <person name="Bills G."/>
            <person name="Bluhm B."/>
            <person name="Cannon C."/>
            <person name="Castanera R."/>
            <person name="Culley D."/>
            <person name="Daum C."/>
            <person name="Ezra D."/>
            <person name="Gonzalez J."/>
            <person name="Henrissat B."/>
            <person name="Kuo A."/>
            <person name="Liang C."/>
            <person name="Lipzen A."/>
            <person name="Lutzoni F."/>
            <person name="Magnuson J."/>
            <person name="Mondo S."/>
            <person name="Nolan M."/>
            <person name="Ohm R."/>
            <person name="Pangilinan J."/>
            <person name="Park H.-J."/>
            <person name="Ramirez L."/>
            <person name="Alfaro M."/>
            <person name="Sun H."/>
            <person name="Tritt A."/>
            <person name="Yoshinaga Y."/>
            <person name="Zwiers L.-H."/>
            <person name="Turgeon B."/>
            <person name="Goodwin S."/>
            <person name="Spatafora J."/>
            <person name="Crous P."/>
            <person name="Grigoriev I."/>
        </authorList>
    </citation>
    <scope>NUCLEOTIDE SEQUENCE</scope>
    <source>
        <strain evidence="2">CBS 161.51</strain>
    </source>
</reference>
<dbReference type="EMBL" id="ML976028">
    <property type="protein sequence ID" value="KAF1943095.1"/>
    <property type="molecule type" value="Genomic_DNA"/>
</dbReference>
<feature type="chain" id="PRO_5025592920" description="Chitin-binding type-4 domain-containing protein" evidence="1">
    <location>
        <begin position="22"/>
        <end position="164"/>
    </location>
</feature>
<gene>
    <name evidence="2" type="ORF">EJ02DRAFT_343913</name>
</gene>
<dbReference type="AlphaFoldDB" id="A0A6A5SR20"/>
<name>A0A6A5SR20_9PLEO</name>
<accession>A0A6A5SR20</accession>
<evidence type="ECO:0000256" key="1">
    <source>
        <dbReference type="SAM" id="SignalP"/>
    </source>
</evidence>
<dbReference type="Gene3D" id="2.70.50.70">
    <property type="match status" value="1"/>
</dbReference>
<proteinExistence type="predicted"/>
<organism evidence="2 3">
    <name type="scientific">Clathrospora elynae</name>
    <dbReference type="NCBI Taxonomy" id="706981"/>
    <lineage>
        <taxon>Eukaryota</taxon>
        <taxon>Fungi</taxon>
        <taxon>Dikarya</taxon>
        <taxon>Ascomycota</taxon>
        <taxon>Pezizomycotina</taxon>
        <taxon>Dothideomycetes</taxon>
        <taxon>Pleosporomycetidae</taxon>
        <taxon>Pleosporales</taxon>
        <taxon>Diademaceae</taxon>
        <taxon>Clathrospora</taxon>
    </lineage>
</organism>
<dbReference type="OrthoDB" id="2342176at2759"/>
<feature type="signal peptide" evidence="1">
    <location>
        <begin position="1"/>
        <end position="21"/>
    </location>
</feature>
<dbReference type="PANTHER" id="PTHR36182">
    <property type="entry name" value="PROTEIN, PUTATIVE (AFU_ORTHOLOGUE AFUA_6G10930)-RELATED"/>
    <property type="match status" value="1"/>
</dbReference>
<sequence length="164" mass="18150">MARFSLISVLGALVLLPTTLAHMQMVDPSPFRDPHSNRSDEQKDYNVLMPLHADGSDFACKGYQWNTPWNSVATYEAGDTYDMTLQGSATHGGGSNQFSFSCDGGMQFKVVKGIMGSCPLQKQYSFTVPAEFAKLGKTTCLFAWTWFNKIGNKEMYMSCAVVED</sequence>
<evidence type="ECO:0000313" key="3">
    <source>
        <dbReference type="Proteomes" id="UP000800038"/>
    </source>
</evidence>
<keyword evidence="1" id="KW-0732">Signal</keyword>